<name>A0A367RKB6_9NOSO</name>
<gene>
    <name evidence="2" type="ORF">A6770_14900</name>
</gene>
<evidence type="ECO:0000313" key="3">
    <source>
        <dbReference type="Proteomes" id="UP000252107"/>
    </source>
</evidence>
<proteinExistence type="predicted"/>
<accession>A0A367RKB6</accession>
<evidence type="ECO:0000256" key="1">
    <source>
        <dbReference type="SAM" id="Phobius"/>
    </source>
</evidence>
<organism evidence="2 3">
    <name type="scientific">Nostoc minutum NIES-26</name>
    <dbReference type="NCBI Taxonomy" id="1844469"/>
    <lineage>
        <taxon>Bacteria</taxon>
        <taxon>Bacillati</taxon>
        <taxon>Cyanobacteriota</taxon>
        <taxon>Cyanophyceae</taxon>
        <taxon>Nostocales</taxon>
        <taxon>Nostocaceae</taxon>
        <taxon>Nostoc</taxon>
    </lineage>
</organism>
<keyword evidence="1" id="KW-0472">Membrane</keyword>
<dbReference type="EMBL" id="LXQD01000131">
    <property type="protein sequence ID" value="RCJ36915.1"/>
    <property type="molecule type" value="Genomic_DNA"/>
</dbReference>
<keyword evidence="1" id="KW-0812">Transmembrane</keyword>
<protein>
    <submittedName>
        <fullName evidence="2">Uncharacterized protein</fullName>
    </submittedName>
</protein>
<keyword evidence="1" id="KW-1133">Transmembrane helix</keyword>
<dbReference type="Proteomes" id="UP000252107">
    <property type="component" value="Unassembled WGS sequence"/>
</dbReference>
<comment type="caution">
    <text evidence="2">The sequence shown here is derived from an EMBL/GenBank/DDBJ whole genome shotgun (WGS) entry which is preliminary data.</text>
</comment>
<sequence>MSFTKKHDPKSSRFSYLRHFAKEKFQETCTVAIGYSEDLSEATDQEIKIFLTSKEQKSNKHFAARVFSYVSHSRQNKTVFGSKVGIKSHFQLMFLMLNGSLCLSIVLAFFSAAPSYAKDWYVSPMLISI</sequence>
<reference evidence="2" key="1">
    <citation type="submission" date="2016-04" db="EMBL/GenBank/DDBJ databases">
        <authorList>
            <person name="Tabuchi Yagui T.R."/>
        </authorList>
    </citation>
    <scope>NUCLEOTIDE SEQUENCE [LARGE SCALE GENOMIC DNA]</scope>
    <source>
        <strain evidence="2">NIES-26</strain>
    </source>
</reference>
<evidence type="ECO:0000313" key="2">
    <source>
        <dbReference type="EMBL" id="RCJ36915.1"/>
    </source>
</evidence>
<keyword evidence="3" id="KW-1185">Reference proteome</keyword>
<feature type="transmembrane region" description="Helical" evidence="1">
    <location>
        <begin position="92"/>
        <end position="113"/>
    </location>
</feature>
<dbReference type="AlphaFoldDB" id="A0A367RKB6"/>